<dbReference type="AlphaFoldDB" id="A0AAE1CZL7"/>
<feature type="region of interest" description="Disordered" evidence="1">
    <location>
        <begin position="1"/>
        <end position="23"/>
    </location>
</feature>
<organism evidence="2 3">
    <name type="scientific">Elysia crispata</name>
    <name type="common">lettuce slug</name>
    <dbReference type="NCBI Taxonomy" id="231223"/>
    <lineage>
        <taxon>Eukaryota</taxon>
        <taxon>Metazoa</taxon>
        <taxon>Spiralia</taxon>
        <taxon>Lophotrochozoa</taxon>
        <taxon>Mollusca</taxon>
        <taxon>Gastropoda</taxon>
        <taxon>Heterobranchia</taxon>
        <taxon>Euthyneura</taxon>
        <taxon>Panpulmonata</taxon>
        <taxon>Sacoglossa</taxon>
        <taxon>Placobranchoidea</taxon>
        <taxon>Plakobranchidae</taxon>
        <taxon>Elysia</taxon>
    </lineage>
</organism>
<accession>A0AAE1CZL7</accession>
<comment type="caution">
    <text evidence="2">The sequence shown here is derived from an EMBL/GenBank/DDBJ whole genome shotgun (WGS) entry which is preliminary data.</text>
</comment>
<sequence>MVTRGLEADQEQKIPAGRSQLTSHGGIQLETLIACHEVSCEGGDHHTRTWEYQTGTRDHLVSTINGGKETPMSANHGAHTRDGKNSCSAVRTLGVRSFA</sequence>
<reference evidence="2" key="1">
    <citation type="journal article" date="2023" name="G3 (Bethesda)">
        <title>A reference genome for the long-term kleptoplast-retaining sea slug Elysia crispata morphotype clarki.</title>
        <authorList>
            <person name="Eastman K.E."/>
            <person name="Pendleton A.L."/>
            <person name="Shaikh M.A."/>
            <person name="Suttiyut T."/>
            <person name="Ogas R."/>
            <person name="Tomko P."/>
            <person name="Gavelis G."/>
            <person name="Widhalm J.R."/>
            <person name="Wisecaver J.H."/>
        </authorList>
    </citation>
    <scope>NUCLEOTIDE SEQUENCE</scope>
    <source>
        <strain evidence="2">ECLA1</strain>
    </source>
</reference>
<keyword evidence="3" id="KW-1185">Reference proteome</keyword>
<evidence type="ECO:0000256" key="1">
    <source>
        <dbReference type="SAM" id="MobiDB-lite"/>
    </source>
</evidence>
<protein>
    <submittedName>
        <fullName evidence="2">Uncharacterized protein</fullName>
    </submittedName>
</protein>
<dbReference type="EMBL" id="JAWDGP010006169">
    <property type="protein sequence ID" value="KAK3746081.1"/>
    <property type="molecule type" value="Genomic_DNA"/>
</dbReference>
<name>A0AAE1CZL7_9GAST</name>
<gene>
    <name evidence="2" type="ORF">RRG08_065246</name>
</gene>
<evidence type="ECO:0000313" key="3">
    <source>
        <dbReference type="Proteomes" id="UP001283361"/>
    </source>
</evidence>
<feature type="compositionally biased region" description="Basic and acidic residues" evidence="1">
    <location>
        <begin position="1"/>
        <end position="12"/>
    </location>
</feature>
<dbReference type="Proteomes" id="UP001283361">
    <property type="component" value="Unassembled WGS sequence"/>
</dbReference>
<evidence type="ECO:0000313" key="2">
    <source>
        <dbReference type="EMBL" id="KAK3746081.1"/>
    </source>
</evidence>
<proteinExistence type="predicted"/>